<evidence type="ECO:0000313" key="3">
    <source>
        <dbReference type="Proteomes" id="UP001321749"/>
    </source>
</evidence>
<feature type="compositionally biased region" description="Basic and acidic residues" evidence="1">
    <location>
        <begin position="295"/>
        <end position="304"/>
    </location>
</feature>
<comment type="caution">
    <text evidence="2">The sequence shown here is derived from an EMBL/GenBank/DDBJ whole genome shotgun (WGS) entry which is preliminary data.</text>
</comment>
<dbReference type="Proteomes" id="UP001321749">
    <property type="component" value="Unassembled WGS sequence"/>
</dbReference>
<reference evidence="2" key="1">
    <citation type="journal article" date="2023" name="Mol. Phylogenet. Evol.">
        <title>Genome-scale phylogeny and comparative genomics of the fungal order Sordariales.</title>
        <authorList>
            <person name="Hensen N."/>
            <person name="Bonometti L."/>
            <person name="Westerberg I."/>
            <person name="Brannstrom I.O."/>
            <person name="Guillou S."/>
            <person name="Cros-Aarteil S."/>
            <person name="Calhoun S."/>
            <person name="Haridas S."/>
            <person name="Kuo A."/>
            <person name="Mondo S."/>
            <person name="Pangilinan J."/>
            <person name="Riley R."/>
            <person name="LaButti K."/>
            <person name="Andreopoulos B."/>
            <person name="Lipzen A."/>
            <person name="Chen C."/>
            <person name="Yan M."/>
            <person name="Daum C."/>
            <person name="Ng V."/>
            <person name="Clum A."/>
            <person name="Steindorff A."/>
            <person name="Ohm R.A."/>
            <person name="Martin F."/>
            <person name="Silar P."/>
            <person name="Natvig D.O."/>
            <person name="Lalanne C."/>
            <person name="Gautier V."/>
            <person name="Ament-Velasquez S.L."/>
            <person name="Kruys A."/>
            <person name="Hutchinson M.I."/>
            <person name="Powell A.J."/>
            <person name="Barry K."/>
            <person name="Miller A.N."/>
            <person name="Grigoriev I.V."/>
            <person name="Debuchy R."/>
            <person name="Gladieux P."/>
            <person name="Hiltunen Thoren M."/>
            <person name="Johannesson H."/>
        </authorList>
    </citation>
    <scope>NUCLEOTIDE SEQUENCE</scope>
    <source>
        <strain evidence="2">PSN324</strain>
    </source>
</reference>
<dbReference type="AlphaFoldDB" id="A0AAV9HD17"/>
<protein>
    <recommendedName>
        <fullName evidence="4">Senescence domain-containing protein</fullName>
    </recommendedName>
</protein>
<reference evidence="2" key="2">
    <citation type="submission" date="2023-06" db="EMBL/GenBank/DDBJ databases">
        <authorList>
            <consortium name="Lawrence Berkeley National Laboratory"/>
            <person name="Mondo S.J."/>
            <person name="Hensen N."/>
            <person name="Bonometti L."/>
            <person name="Westerberg I."/>
            <person name="Brannstrom I.O."/>
            <person name="Guillou S."/>
            <person name="Cros-Aarteil S."/>
            <person name="Calhoun S."/>
            <person name="Haridas S."/>
            <person name="Kuo A."/>
            <person name="Pangilinan J."/>
            <person name="Riley R."/>
            <person name="Labutti K."/>
            <person name="Andreopoulos B."/>
            <person name="Lipzen A."/>
            <person name="Chen C."/>
            <person name="Yanf M."/>
            <person name="Daum C."/>
            <person name="Ng V."/>
            <person name="Clum A."/>
            <person name="Steindorff A."/>
            <person name="Ohm R."/>
            <person name="Martin F."/>
            <person name="Silar P."/>
            <person name="Natvig D."/>
            <person name="Lalanne C."/>
            <person name="Gautier V."/>
            <person name="Ament-Velasquez S.L."/>
            <person name="Kruys A."/>
            <person name="Hutchinson M.I."/>
            <person name="Powell A.J."/>
            <person name="Barry K."/>
            <person name="Miller A.N."/>
            <person name="Grigoriev I.V."/>
            <person name="Debuchy R."/>
            <person name="Gladieux P."/>
            <person name="Thoren M.H."/>
            <person name="Johannesson H."/>
        </authorList>
    </citation>
    <scope>NUCLEOTIDE SEQUENCE</scope>
    <source>
        <strain evidence="2">PSN324</strain>
    </source>
</reference>
<gene>
    <name evidence="2" type="ORF">QBC42DRAFT_290900</name>
</gene>
<feature type="region of interest" description="Disordered" evidence="1">
    <location>
        <begin position="259"/>
        <end position="325"/>
    </location>
</feature>
<feature type="region of interest" description="Disordered" evidence="1">
    <location>
        <begin position="54"/>
        <end position="75"/>
    </location>
</feature>
<keyword evidence="3" id="KW-1185">Reference proteome</keyword>
<accession>A0AAV9HD17</accession>
<proteinExistence type="predicted"/>
<evidence type="ECO:0000313" key="2">
    <source>
        <dbReference type="EMBL" id="KAK4458114.1"/>
    </source>
</evidence>
<dbReference type="EMBL" id="MU865082">
    <property type="protein sequence ID" value="KAK4458114.1"/>
    <property type="molecule type" value="Genomic_DNA"/>
</dbReference>
<name>A0AAV9HD17_9PEZI</name>
<organism evidence="2 3">
    <name type="scientific">Cladorrhinum samala</name>
    <dbReference type="NCBI Taxonomy" id="585594"/>
    <lineage>
        <taxon>Eukaryota</taxon>
        <taxon>Fungi</taxon>
        <taxon>Dikarya</taxon>
        <taxon>Ascomycota</taxon>
        <taxon>Pezizomycotina</taxon>
        <taxon>Sordariomycetes</taxon>
        <taxon>Sordariomycetidae</taxon>
        <taxon>Sordariales</taxon>
        <taxon>Podosporaceae</taxon>
        <taxon>Cladorrhinum</taxon>
    </lineage>
</organism>
<evidence type="ECO:0000256" key="1">
    <source>
        <dbReference type="SAM" id="MobiDB-lite"/>
    </source>
</evidence>
<sequence>MSALYGEAAEENMSMVPSHKYELKIACNDLEEEMRGCFRSKFFRKANKRDSFSTTNSEFVHARADDPAEEGGEESSVDWEEAHQQIILDEVDELSLKYVGRRLKRDPGPFVPDPVRSNHARLPNIPLTGGFFDAVSVGSAESRDEAGLEHDRVYTGNRITLHEDHDTAGALLQAISNRAGGVLSKVAANVTAVGGKAALTATVAGLDGVIQGVKLTKAAVALGKDVVDEVKYKYIAESDPSTERRKGCKLIKNRDMVMPGFLTGGSAGARRGSSGEEERDTEGQSSSPLESSEEDKEHSDDDLPRGTQQTRPFGEPSFLKARWES</sequence>
<evidence type="ECO:0008006" key="4">
    <source>
        <dbReference type="Google" id="ProtNLM"/>
    </source>
</evidence>